<comment type="caution">
    <text evidence="4">The sequence shown here is derived from an EMBL/GenBank/DDBJ whole genome shotgun (WGS) entry which is preliminary data.</text>
</comment>
<keyword evidence="2" id="KW-0812">Transmembrane</keyword>
<protein>
    <submittedName>
        <fullName evidence="4">Uncharacterized protein</fullName>
    </submittedName>
</protein>
<evidence type="ECO:0000256" key="1">
    <source>
        <dbReference type="SAM" id="MobiDB-lite"/>
    </source>
</evidence>
<dbReference type="AlphaFoldDB" id="A0A0C2MZZ5"/>
<keyword evidence="5" id="KW-1185">Reference proteome</keyword>
<keyword evidence="2" id="KW-0472">Membrane</keyword>
<accession>A0A0C2MZZ5</accession>
<evidence type="ECO:0000313" key="4">
    <source>
        <dbReference type="EMBL" id="KII72941.1"/>
    </source>
</evidence>
<keyword evidence="2" id="KW-1133">Transmembrane helix</keyword>
<sequence>MAWWLVILLSLFVNPSFGRQCKLETIEELKTVRLYYESVNINYCEDNIDDLVGTSHINRIGNSLNALDNCTYTDLSSLVRSHFRNEVSIFTSFEWASQVDTLFLSDLLYMVVDPRGCLTQSLAAQGFLKPELFFDHFFREQDRVKTRFFSVQCQLNKYLSSFDEYVKVLEAIRGLTAISESQDHFMDHISQDLHQYNLDNLVDNIFIFHTIYCFVRDMAPNVLYEQFVKNQQRRGTQPTETVAPDQHHTTAPSTQMTPKVDGKSAAFFKLIVVGSITLGFFCMLLPLVGLRRLHWRFVYGFIKTVSNDMKC</sequence>
<organism evidence="4 5">
    <name type="scientific">Thelohanellus kitauei</name>
    <name type="common">Myxosporean</name>
    <dbReference type="NCBI Taxonomy" id="669202"/>
    <lineage>
        <taxon>Eukaryota</taxon>
        <taxon>Metazoa</taxon>
        <taxon>Cnidaria</taxon>
        <taxon>Myxozoa</taxon>
        <taxon>Myxosporea</taxon>
        <taxon>Bivalvulida</taxon>
        <taxon>Platysporina</taxon>
        <taxon>Myxobolidae</taxon>
        <taxon>Thelohanellus</taxon>
    </lineage>
</organism>
<proteinExistence type="predicted"/>
<feature type="region of interest" description="Disordered" evidence="1">
    <location>
        <begin position="234"/>
        <end position="257"/>
    </location>
</feature>
<reference evidence="4 5" key="1">
    <citation type="journal article" date="2014" name="Genome Biol. Evol.">
        <title>The genome of the myxosporean Thelohanellus kitauei shows adaptations to nutrient acquisition within its fish host.</title>
        <authorList>
            <person name="Yang Y."/>
            <person name="Xiong J."/>
            <person name="Zhou Z."/>
            <person name="Huo F."/>
            <person name="Miao W."/>
            <person name="Ran C."/>
            <person name="Liu Y."/>
            <person name="Zhang J."/>
            <person name="Feng J."/>
            <person name="Wang M."/>
            <person name="Wang M."/>
            <person name="Wang L."/>
            <person name="Yao B."/>
        </authorList>
    </citation>
    <scope>NUCLEOTIDE SEQUENCE [LARGE SCALE GENOMIC DNA]</scope>
    <source>
        <strain evidence="4">Wuqing</strain>
    </source>
</reference>
<evidence type="ECO:0000256" key="2">
    <source>
        <dbReference type="SAM" id="Phobius"/>
    </source>
</evidence>
<name>A0A0C2MZZ5_THEKT</name>
<dbReference type="EMBL" id="JWZT01001069">
    <property type="protein sequence ID" value="KII72941.1"/>
    <property type="molecule type" value="Genomic_DNA"/>
</dbReference>
<dbReference type="Proteomes" id="UP000031668">
    <property type="component" value="Unassembled WGS sequence"/>
</dbReference>
<feature type="transmembrane region" description="Helical" evidence="2">
    <location>
        <begin position="266"/>
        <end position="288"/>
    </location>
</feature>
<keyword evidence="3" id="KW-0732">Signal</keyword>
<feature type="signal peptide" evidence="3">
    <location>
        <begin position="1"/>
        <end position="18"/>
    </location>
</feature>
<evidence type="ECO:0000313" key="5">
    <source>
        <dbReference type="Proteomes" id="UP000031668"/>
    </source>
</evidence>
<feature type="chain" id="PRO_5002152685" evidence="3">
    <location>
        <begin position="19"/>
        <end position="311"/>
    </location>
</feature>
<evidence type="ECO:0000256" key="3">
    <source>
        <dbReference type="SAM" id="SignalP"/>
    </source>
</evidence>
<gene>
    <name evidence="4" type="ORF">RF11_12311</name>
</gene>